<feature type="transmembrane region" description="Helical" evidence="6">
    <location>
        <begin position="345"/>
        <end position="365"/>
    </location>
</feature>
<dbReference type="AlphaFoldDB" id="A0A644Z0S4"/>
<protein>
    <submittedName>
        <fullName evidence="7">Uncharacterized protein</fullName>
    </submittedName>
</protein>
<evidence type="ECO:0000313" key="7">
    <source>
        <dbReference type="EMBL" id="MPM33898.1"/>
    </source>
</evidence>
<feature type="transmembrane region" description="Helical" evidence="6">
    <location>
        <begin position="49"/>
        <end position="68"/>
    </location>
</feature>
<accession>A0A644Z0S4</accession>
<comment type="caution">
    <text evidence="7">The sequence shown here is derived from an EMBL/GenBank/DDBJ whole genome shotgun (WGS) entry which is preliminary data.</text>
</comment>
<dbReference type="PANTHER" id="PTHR30250">
    <property type="entry name" value="PST FAMILY PREDICTED COLANIC ACID TRANSPORTER"/>
    <property type="match status" value="1"/>
</dbReference>
<evidence type="ECO:0000256" key="6">
    <source>
        <dbReference type="SAM" id="Phobius"/>
    </source>
</evidence>
<comment type="subcellular location">
    <subcellularLocation>
        <location evidence="1">Cell membrane</location>
        <topology evidence="1">Multi-pass membrane protein</topology>
    </subcellularLocation>
</comment>
<feature type="transmembrane region" description="Helical" evidence="6">
    <location>
        <begin position="377"/>
        <end position="395"/>
    </location>
</feature>
<keyword evidence="3 6" id="KW-0812">Transmembrane</keyword>
<feature type="transmembrane region" description="Helical" evidence="6">
    <location>
        <begin position="269"/>
        <end position="291"/>
    </location>
</feature>
<feature type="transmembrane region" description="Helical" evidence="6">
    <location>
        <begin position="12"/>
        <end position="29"/>
    </location>
</feature>
<feature type="transmembrane region" description="Helical" evidence="6">
    <location>
        <begin position="461"/>
        <end position="480"/>
    </location>
</feature>
<proteinExistence type="predicted"/>
<evidence type="ECO:0000256" key="1">
    <source>
        <dbReference type="ARBA" id="ARBA00004651"/>
    </source>
</evidence>
<evidence type="ECO:0000256" key="4">
    <source>
        <dbReference type="ARBA" id="ARBA00022989"/>
    </source>
</evidence>
<feature type="transmembrane region" description="Helical" evidence="6">
    <location>
        <begin position="312"/>
        <end position="333"/>
    </location>
</feature>
<keyword evidence="5 6" id="KW-0472">Membrane</keyword>
<dbReference type="PANTHER" id="PTHR30250:SF11">
    <property type="entry name" value="O-ANTIGEN TRANSPORTER-RELATED"/>
    <property type="match status" value="1"/>
</dbReference>
<keyword evidence="2" id="KW-1003">Cell membrane</keyword>
<evidence type="ECO:0000256" key="3">
    <source>
        <dbReference type="ARBA" id="ARBA00022692"/>
    </source>
</evidence>
<feature type="transmembrane region" description="Helical" evidence="6">
    <location>
        <begin position="156"/>
        <end position="177"/>
    </location>
</feature>
<evidence type="ECO:0000256" key="5">
    <source>
        <dbReference type="ARBA" id="ARBA00023136"/>
    </source>
</evidence>
<feature type="transmembrane region" description="Helical" evidence="6">
    <location>
        <begin position="401"/>
        <end position="424"/>
    </location>
</feature>
<feature type="transmembrane region" description="Helical" evidence="6">
    <location>
        <begin position="80"/>
        <end position="102"/>
    </location>
</feature>
<evidence type="ECO:0000256" key="2">
    <source>
        <dbReference type="ARBA" id="ARBA00022475"/>
    </source>
</evidence>
<feature type="transmembrane region" description="Helical" evidence="6">
    <location>
        <begin position="230"/>
        <end position="249"/>
    </location>
</feature>
<name>A0A644Z0S4_9ZZZZ</name>
<organism evidence="7">
    <name type="scientific">bioreactor metagenome</name>
    <dbReference type="NCBI Taxonomy" id="1076179"/>
    <lineage>
        <taxon>unclassified sequences</taxon>
        <taxon>metagenomes</taxon>
        <taxon>ecological metagenomes</taxon>
    </lineage>
</organism>
<reference evidence="7" key="1">
    <citation type="submission" date="2019-08" db="EMBL/GenBank/DDBJ databases">
        <authorList>
            <person name="Kucharzyk K."/>
            <person name="Murdoch R.W."/>
            <person name="Higgins S."/>
            <person name="Loffler F."/>
        </authorList>
    </citation>
    <scope>NUCLEOTIDE SEQUENCE</scope>
</reference>
<keyword evidence="4 6" id="KW-1133">Transmembrane helix</keyword>
<dbReference type="GO" id="GO:0005886">
    <property type="term" value="C:plasma membrane"/>
    <property type="evidence" value="ECO:0007669"/>
    <property type="project" value="UniProtKB-SubCell"/>
</dbReference>
<gene>
    <name evidence="7" type="ORF">SDC9_80479</name>
</gene>
<feature type="transmembrane region" description="Helical" evidence="6">
    <location>
        <begin position="192"/>
        <end position="210"/>
    </location>
</feature>
<dbReference type="InterPro" id="IPR050833">
    <property type="entry name" value="Poly_Biosynth_Transport"/>
</dbReference>
<feature type="transmembrane region" description="Helical" evidence="6">
    <location>
        <begin position="122"/>
        <end position="144"/>
    </location>
</feature>
<feature type="transmembrane region" description="Helical" evidence="6">
    <location>
        <begin position="436"/>
        <end position="455"/>
    </location>
</feature>
<dbReference type="EMBL" id="VSSQ01006798">
    <property type="protein sequence ID" value="MPM33898.1"/>
    <property type="molecule type" value="Genomic_DNA"/>
</dbReference>
<sequence>MAGGMKTLAKETAIYGVSSILGRFLNWLLTPFWTYVLMDTAQMGVVGNLYSWTALTVVILTYGMETGLFRFANKSEEEPLRVYTTTLISIAFTTFLFVVLAISFLNPITTIFGSEDIKPHYVLLLIIILGLDTLSAIPFAYLRYQKRPVRFAVIQILNVVIAIIFNLFFFLACPWLATKFPGAFSWFDINNGVDYILISNLIASFIRLLLLSPQLRVKYIFDGALLKKMLVYSLPLLVLGVAGIMNQNLDKMLYPHLSTEVDKMGQLGIYTASFKVAVIMVMFTQAFRYAFEPFIFAKNKESGDSKTAYSQATKYFIIFGLFIFLAVMGYLDIVKYLLEVKYHEGLMVVPIVMAAELFFGIYFNLSLWYKLTDQTKWGAYLSIIGLVVTVLGNVLFVPRYGYIACAWTALFANLVMMVFSYFLGQKNYPIKYDLRSAGFYFVLSMFLFAGIMFFRGNIGNAWLRLLINTALIGVYILVVLKKDVSLQRIPVVNKYFKK</sequence>